<dbReference type="OrthoDB" id="1797254at2"/>
<reference evidence="3 4" key="1">
    <citation type="journal article" date="2010" name="Proc. Natl. Acad. Sci. U.S.A.">
        <title>Genome analysis of Bifidobacterium bifidum PRL2010 reveals metabolic pathways for host-derived glycan foraging.</title>
        <authorList>
            <person name="Turroni F."/>
            <person name="Bottacini F."/>
            <person name="Foroni E."/>
            <person name="Mulder I."/>
            <person name="Kim J.H."/>
            <person name="Zomer A."/>
            <person name="Sanchez B."/>
            <person name="Bidossi A."/>
            <person name="Ferrarini A."/>
            <person name="Giubellini V."/>
            <person name="Delledonne M."/>
            <person name="Henrissat B."/>
            <person name="Coutinho P."/>
            <person name="Oggioni M."/>
            <person name="Fitzgerald G.F."/>
            <person name="Mills D."/>
            <person name="Margolles A."/>
            <person name="Kelly D."/>
            <person name="van Sinderen D."/>
            <person name="Ventura M."/>
        </authorList>
    </citation>
    <scope>NUCLEOTIDE SEQUENCE [LARGE SCALE GENOMIC DNA]</scope>
    <source>
        <strain evidence="3 4">PRL2010</strain>
    </source>
</reference>
<dbReference type="Proteomes" id="UP000002312">
    <property type="component" value="Chromosome"/>
</dbReference>
<dbReference type="InterPro" id="IPR011067">
    <property type="entry name" value="Plasmid_toxin/cell-grow_inhib"/>
</dbReference>
<dbReference type="Pfam" id="PF02452">
    <property type="entry name" value="PemK_toxin"/>
    <property type="match status" value="1"/>
</dbReference>
<dbReference type="Gene3D" id="2.30.30.110">
    <property type="match status" value="1"/>
</dbReference>
<evidence type="ECO:0000256" key="2">
    <source>
        <dbReference type="ARBA" id="ARBA00022649"/>
    </source>
</evidence>
<dbReference type="PATRIC" id="fig|702459.3.peg.1285"/>
<accession>A0A0H3EDE7</accession>
<dbReference type="RefSeq" id="WP_003813740.1">
    <property type="nucleotide sequence ID" value="NC_014638.1"/>
</dbReference>
<name>A0A0H3EDE7_BIFBP</name>
<dbReference type="eggNOG" id="COG2337">
    <property type="taxonomic scope" value="Bacteria"/>
</dbReference>
<evidence type="ECO:0000256" key="1">
    <source>
        <dbReference type="ARBA" id="ARBA00007521"/>
    </source>
</evidence>
<protein>
    <recommendedName>
        <fullName evidence="5">Type II toxin-antitoxin system PemK/MazF family toxin</fullName>
    </recommendedName>
</protein>
<dbReference type="InterPro" id="IPR003477">
    <property type="entry name" value="PemK-like"/>
</dbReference>
<organism evidence="3 4">
    <name type="scientific">Bifidobacterium bifidum (strain PRL2010)</name>
    <dbReference type="NCBI Taxonomy" id="702459"/>
    <lineage>
        <taxon>Bacteria</taxon>
        <taxon>Bacillati</taxon>
        <taxon>Actinomycetota</taxon>
        <taxon>Actinomycetes</taxon>
        <taxon>Bifidobacteriales</taxon>
        <taxon>Bifidobacteriaceae</taxon>
        <taxon>Bifidobacterium</taxon>
    </lineage>
</organism>
<comment type="similarity">
    <text evidence="1">Belongs to the PemK/MazF family.</text>
</comment>
<keyword evidence="2" id="KW-1277">Toxin-antitoxin system</keyword>
<dbReference type="AlphaFoldDB" id="A0A0H3EDE7"/>
<dbReference type="HOGENOM" id="CLU_121823_4_0_11"/>
<gene>
    <name evidence="3" type="ordered locus">BBPR_1243</name>
</gene>
<evidence type="ECO:0000313" key="3">
    <source>
        <dbReference type="EMBL" id="ADP36299.1"/>
    </source>
</evidence>
<sequence>MTSTIMREPEVYDVWLMRVEFPDHPGVGKVRPVIVTRVEEDRVSGIVVKVTSVTTWNGPGDVPLLDWRQEGLYKPSVARCSQRFWFGNGDLLKYFGRLSLRDANDLDAGLDATGDVPPHRQSHS</sequence>
<proteinExistence type="inferred from homology"/>
<evidence type="ECO:0008006" key="5">
    <source>
        <dbReference type="Google" id="ProtNLM"/>
    </source>
</evidence>
<dbReference type="EMBL" id="CP001840">
    <property type="protein sequence ID" value="ADP36299.1"/>
    <property type="molecule type" value="Genomic_DNA"/>
</dbReference>
<dbReference type="KEGG" id="bbp:BBPR_1243"/>
<dbReference type="SUPFAM" id="SSF50118">
    <property type="entry name" value="Cell growth inhibitor/plasmid maintenance toxic component"/>
    <property type="match status" value="1"/>
</dbReference>
<evidence type="ECO:0000313" key="4">
    <source>
        <dbReference type="Proteomes" id="UP000002312"/>
    </source>
</evidence>
<dbReference type="GO" id="GO:0003677">
    <property type="term" value="F:DNA binding"/>
    <property type="evidence" value="ECO:0007669"/>
    <property type="project" value="InterPro"/>
</dbReference>